<reference evidence="1 2" key="1">
    <citation type="journal article" date="2022" name="bioRxiv">
        <title>Genomics of Preaxostyla Flagellates Illuminates Evolutionary Transitions and the Path Towards Mitochondrial Loss.</title>
        <authorList>
            <person name="Novak L.V.F."/>
            <person name="Treitli S.C."/>
            <person name="Pyrih J."/>
            <person name="Halakuc P."/>
            <person name="Pipaliya S.V."/>
            <person name="Vacek V."/>
            <person name="Brzon O."/>
            <person name="Soukal P."/>
            <person name="Eme L."/>
            <person name="Dacks J.B."/>
            <person name="Karnkowska A."/>
            <person name="Elias M."/>
            <person name="Hampl V."/>
        </authorList>
    </citation>
    <scope>NUCLEOTIDE SEQUENCE [LARGE SCALE GENOMIC DNA]</scope>
    <source>
        <strain evidence="1">NAU3</strain>
        <tissue evidence="1">Gut</tissue>
    </source>
</reference>
<evidence type="ECO:0008006" key="3">
    <source>
        <dbReference type="Google" id="ProtNLM"/>
    </source>
</evidence>
<dbReference type="Proteomes" id="UP001281761">
    <property type="component" value="Unassembled WGS sequence"/>
</dbReference>
<accession>A0ABQ9XPY1</accession>
<evidence type="ECO:0000313" key="2">
    <source>
        <dbReference type="Proteomes" id="UP001281761"/>
    </source>
</evidence>
<comment type="caution">
    <text evidence="1">The sequence shown here is derived from an EMBL/GenBank/DDBJ whole genome shotgun (WGS) entry which is preliminary data.</text>
</comment>
<proteinExistence type="predicted"/>
<sequence length="183" mass="20898">MRHSRGTIMDGSLTRICFHLSKFFSFLFNTTVSDDHSTQPDPNRTSSSSSLMKKIEHFFSYVRQYTKATVGELLNIVLLIFRIAQNDNLRPHPIIQAHSLGMLLLAATVITQKTMRDHPLPNKWWAKCFGITTELLFQSELFLLQQLEYRIWMGTDEYKSLFSSFLLLDGAEDTDSGSSVQAG</sequence>
<protein>
    <recommendedName>
        <fullName evidence="3">Cyclin N-terminal domain-containing protein</fullName>
    </recommendedName>
</protein>
<dbReference type="EMBL" id="JARBJD010000077">
    <property type="protein sequence ID" value="KAK2954487.1"/>
    <property type="molecule type" value="Genomic_DNA"/>
</dbReference>
<dbReference type="Gene3D" id="1.10.472.10">
    <property type="entry name" value="Cyclin-like"/>
    <property type="match status" value="1"/>
</dbReference>
<dbReference type="Pfam" id="PF08613">
    <property type="entry name" value="Cyclin"/>
    <property type="match status" value="1"/>
</dbReference>
<gene>
    <name evidence="1" type="ORF">BLNAU_10507</name>
</gene>
<name>A0ABQ9XPY1_9EUKA</name>
<keyword evidence="2" id="KW-1185">Reference proteome</keyword>
<dbReference type="InterPro" id="IPR013922">
    <property type="entry name" value="Cyclin_PHO80-like"/>
</dbReference>
<organism evidence="1 2">
    <name type="scientific">Blattamonas nauphoetae</name>
    <dbReference type="NCBI Taxonomy" id="2049346"/>
    <lineage>
        <taxon>Eukaryota</taxon>
        <taxon>Metamonada</taxon>
        <taxon>Preaxostyla</taxon>
        <taxon>Oxymonadida</taxon>
        <taxon>Blattamonas</taxon>
    </lineage>
</organism>
<evidence type="ECO:0000313" key="1">
    <source>
        <dbReference type="EMBL" id="KAK2954487.1"/>
    </source>
</evidence>